<dbReference type="Gene3D" id="2.30.40.10">
    <property type="entry name" value="Urease, subunit C, domain 1"/>
    <property type="match status" value="1"/>
</dbReference>
<keyword evidence="2" id="KW-0378">Hydrolase</keyword>
<dbReference type="AlphaFoldDB" id="A0A520LND1"/>
<dbReference type="PANTHER" id="PTHR22642:SF2">
    <property type="entry name" value="PROTEIN LONG AFTER FAR-RED 3"/>
    <property type="match status" value="1"/>
</dbReference>
<dbReference type="Proteomes" id="UP000318148">
    <property type="component" value="Unassembled WGS sequence"/>
</dbReference>
<proteinExistence type="predicted"/>
<evidence type="ECO:0000313" key="3">
    <source>
        <dbReference type="Proteomes" id="UP000318148"/>
    </source>
</evidence>
<dbReference type="CDD" id="cd01300">
    <property type="entry name" value="YtcJ_like"/>
    <property type="match status" value="1"/>
</dbReference>
<name>A0A520LND1_9GAMM</name>
<reference evidence="2 3" key="1">
    <citation type="submission" date="2019-02" db="EMBL/GenBank/DDBJ databases">
        <title>Prokaryotic population dynamics and viral predation in marine succession experiment using metagenomics: the confinement effect.</title>
        <authorList>
            <person name="Haro-Moreno J.M."/>
            <person name="Rodriguez-Valera F."/>
            <person name="Lopez-Perez M."/>
        </authorList>
    </citation>
    <scope>NUCLEOTIDE SEQUENCE [LARGE SCALE GENOMIC DNA]</scope>
    <source>
        <strain evidence="2">MED-G169</strain>
    </source>
</reference>
<dbReference type="InterPro" id="IPR011059">
    <property type="entry name" value="Metal-dep_hydrolase_composite"/>
</dbReference>
<dbReference type="Pfam" id="PF07969">
    <property type="entry name" value="Amidohydro_3"/>
    <property type="match status" value="1"/>
</dbReference>
<dbReference type="GO" id="GO:0016810">
    <property type="term" value="F:hydrolase activity, acting on carbon-nitrogen (but not peptide) bonds"/>
    <property type="evidence" value="ECO:0007669"/>
    <property type="project" value="InterPro"/>
</dbReference>
<dbReference type="SUPFAM" id="SSF51556">
    <property type="entry name" value="Metallo-dependent hydrolases"/>
    <property type="match status" value="1"/>
</dbReference>
<dbReference type="Gene3D" id="3.20.20.140">
    <property type="entry name" value="Metal-dependent hydrolases"/>
    <property type="match status" value="1"/>
</dbReference>
<sequence length="515" mass="57441">MKFKGKGTRLVDLENRMLMPGFQDSHVHPIEAGMAYIGCSLHDGKSIEDYMKIVADCAKLSEGASFIDGGGWTMDTFKNGLPDKKILDSVVPDKPVILKSATGHQLWINSKMLEMAEISSSTVDPARGRIDRYPGTNEPSGTVQENSAMNLVFDKRPDYSKTQMRAALDYGQKYLNQFGVTSVQDALLKLDGKEAYVGGPTYLEADQSGLLTLRVIGALVWNTDLGMEQIERIIKSREKFSSPRFTATSVKIWLDGVLEVHTAALLEPYLDREDKYKGELLITPELLDEIVLKLDSMGFQLHFHAIGDAAIRQSLDSLENATKTNGVRDSRHHLSHIELFNPDDVGRLRDLNVVANFQPYWAWADQFITELTMPKLGPERSKWLYPIGSIFKTGAVVAFGSDWFVTSGNPMLGIETAITRKDPLTNQSDDFLMHERINLADAIAAYTINGAYVNFMENDAGSIEVDKYADLIVIDRNLFKIPETEISEANVVLTLLDGELVYGDWDMKVLKKTAL</sequence>
<dbReference type="PANTHER" id="PTHR22642">
    <property type="entry name" value="IMIDAZOLONEPROPIONASE"/>
    <property type="match status" value="1"/>
</dbReference>
<protein>
    <submittedName>
        <fullName evidence="2">Amidohydrolase</fullName>
    </submittedName>
</protein>
<gene>
    <name evidence="2" type="ORF">EVB02_01965</name>
</gene>
<dbReference type="EMBL" id="SHBO01000016">
    <property type="protein sequence ID" value="RZO07126.1"/>
    <property type="molecule type" value="Genomic_DNA"/>
</dbReference>
<comment type="caution">
    <text evidence="2">The sequence shown here is derived from an EMBL/GenBank/DDBJ whole genome shotgun (WGS) entry which is preliminary data.</text>
</comment>
<dbReference type="Gene3D" id="3.10.310.70">
    <property type="match status" value="1"/>
</dbReference>
<evidence type="ECO:0000259" key="1">
    <source>
        <dbReference type="Pfam" id="PF07969"/>
    </source>
</evidence>
<dbReference type="InterPro" id="IPR013108">
    <property type="entry name" value="Amidohydro_3"/>
</dbReference>
<dbReference type="InterPro" id="IPR032466">
    <property type="entry name" value="Metal_Hydrolase"/>
</dbReference>
<feature type="domain" description="Amidohydrolase 3" evidence="1">
    <location>
        <begin position="10"/>
        <end position="502"/>
    </location>
</feature>
<evidence type="ECO:0000313" key="2">
    <source>
        <dbReference type="EMBL" id="RZO07126.1"/>
    </source>
</evidence>
<dbReference type="SUPFAM" id="SSF51338">
    <property type="entry name" value="Composite domain of metallo-dependent hydrolases"/>
    <property type="match status" value="1"/>
</dbReference>
<organism evidence="2 3">
    <name type="scientific">SAR92 clade bacterium</name>
    <dbReference type="NCBI Taxonomy" id="2315479"/>
    <lineage>
        <taxon>Bacteria</taxon>
        <taxon>Pseudomonadati</taxon>
        <taxon>Pseudomonadota</taxon>
        <taxon>Gammaproteobacteria</taxon>
        <taxon>Cellvibrionales</taxon>
        <taxon>Porticoccaceae</taxon>
        <taxon>SAR92 clade</taxon>
    </lineage>
</organism>
<dbReference type="InterPro" id="IPR033932">
    <property type="entry name" value="YtcJ-like"/>
</dbReference>
<accession>A0A520LND1</accession>